<keyword evidence="9" id="KW-1185">Reference proteome</keyword>
<evidence type="ECO:0000313" key="9">
    <source>
        <dbReference type="Proteomes" id="UP000073492"/>
    </source>
</evidence>
<feature type="compositionally biased region" description="Basic and acidic residues" evidence="6">
    <location>
        <begin position="15"/>
        <end position="37"/>
    </location>
</feature>
<evidence type="ECO:0000256" key="1">
    <source>
        <dbReference type="ARBA" id="ARBA00004141"/>
    </source>
</evidence>
<protein>
    <recommendedName>
        <fullName evidence="10">Major facilitator superfamily (MFS) profile domain-containing protein</fullName>
    </recommendedName>
</protein>
<evidence type="ECO:0000313" key="8">
    <source>
        <dbReference type="EMBL" id="KXT12209.1"/>
    </source>
</evidence>
<evidence type="ECO:0000256" key="5">
    <source>
        <dbReference type="ARBA" id="ARBA00023136"/>
    </source>
</evidence>
<accession>A0A139IBZ6</accession>
<keyword evidence="5 7" id="KW-0472">Membrane</keyword>
<feature type="transmembrane region" description="Helical" evidence="7">
    <location>
        <begin position="185"/>
        <end position="206"/>
    </location>
</feature>
<dbReference type="EMBL" id="LFZO01000160">
    <property type="protein sequence ID" value="KXT12209.1"/>
    <property type="molecule type" value="Genomic_DNA"/>
</dbReference>
<dbReference type="Pfam" id="PF07690">
    <property type="entry name" value="MFS_1"/>
    <property type="match status" value="1"/>
</dbReference>
<dbReference type="InterPro" id="IPR011701">
    <property type="entry name" value="MFS"/>
</dbReference>
<dbReference type="InterPro" id="IPR036259">
    <property type="entry name" value="MFS_trans_sf"/>
</dbReference>
<keyword evidence="4 7" id="KW-1133">Transmembrane helix</keyword>
<dbReference type="SUPFAM" id="SSF103473">
    <property type="entry name" value="MFS general substrate transporter"/>
    <property type="match status" value="1"/>
</dbReference>
<evidence type="ECO:0000256" key="3">
    <source>
        <dbReference type="ARBA" id="ARBA00022692"/>
    </source>
</evidence>
<keyword evidence="3 7" id="KW-0812">Transmembrane</keyword>
<comment type="caution">
    <text evidence="8">The sequence shown here is derived from an EMBL/GenBank/DDBJ whole genome shotgun (WGS) entry which is preliminary data.</text>
</comment>
<feature type="transmembrane region" description="Helical" evidence="7">
    <location>
        <begin position="412"/>
        <end position="433"/>
    </location>
</feature>
<proteinExistence type="predicted"/>
<feature type="transmembrane region" description="Helical" evidence="7">
    <location>
        <begin position="215"/>
        <end position="237"/>
    </location>
</feature>
<dbReference type="OrthoDB" id="2985014at2759"/>
<name>A0A139IBZ6_9PEZI</name>
<evidence type="ECO:0000256" key="2">
    <source>
        <dbReference type="ARBA" id="ARBA00022448"/>
    </source>
</evidence>
<feature type="region of interest" description="Disordered" evidence="6">
    <location>
        <begin position="1"/>
        <end position="59"/>
    </location>
</feature>
<evidence type="ECO:0000256" key="4">
    <source>
        <dbReference type="ARBA" id="ARBA00022989"/>
    </source>
</evidence>
<dbReference type="GO" id="GO:0016020">
    <property type="term" value="C:membrane"/>
    <property type="evidence" value="ECO:0007669"/>
    <property type="project" value="UniProtKB-SubCell"/>
</dbReference>
<evidence type="ECO:0008006" key="10">
    <source>
        <dbReference type="Google" id="ProtNLM"/>
    </source>
</evidence>
<dbReference type="Gene3D" id="1.20.1250.20">
    <property type="entry name" value="MFS general substrate transporter like domains"/>
    <property type="match status" value="1"/>
</dbReference>
<organism evidence="8 9">
    <name type="scientific">Pseudocercospora musae</name>
    <dbReference type="NCBI Taxonomy" id="113226"/>
    <lineage>
        <taxon>Eukaryota</taxon>
        <taxon>Fungi</taxon>
        <taxon>Dikarya</taxon>
        <taxon>Ascomycota</taxon>
        <taxon>Pezizomycotina</taxon>
        <taxon>Dothideomycetes</taxon>
        <taxon>Dothideomycetidae</taxon>
        <taxon>Mycosphaerellales</taxon>
        <taxon>Mycosphaerellaceae</taxon>
        <taxon>Pseudocercospora</taxon>
    </lineage>
</organism>
<feature type="transmembrane region" description="Helical" evidence="7">
    <location>
        <begin position="360"/>
        <end position="378"/>
    </location>
</feature>
<feature type="transmembrane region" description="Helical" evidence="7">
    <location>
        <begin position="160"/>
        <end position="179"/>
    </location>
</feature>
<dbReference type="PANTHER" id="PTHR43791:SF91">
    <property type="entry name" value="MAJOR FACILITATOR SUPERFAMILY (MFS) PROFILE DOMAIN-CONTAINING PROTEIN-RELATED"/>
    <property type="match status" value="1"/>
</dbReference>
<feature type="transmembrane region" description="Helical" evidence="7">
    <location>
        <begin position="317"/>
        <end position="340"/>
    </location>
</feature>
<dbReference type="GO" id="GO:0022857">
    <property type="term" value="F:transmembrane transporter activity"/>
    <property type="evidence" value="ECO:0007669"/>
    <property type="project" value="InterPro"/>
</dbReference>
<keyword evidence="2" id="KW-0813">Transport</keyword>
<feature type="transmembrane region" description="Helical" evidence="7">
    <location>
        <begin position="249"/>
        <end position="269"/>
    </location>
</feature>
<feature type="transmembrane region" description="Helical" evidence="7">
    <location>
        <begin position="390"/>
        <end position="406"/>
    </location>
</feature>
<sequence length="537" mass="59611">MSSNAPKASAGSEKVTFEVDTSSKDDARVAQDVRAVQRDQAVPPYDQIQDDDLKEDEGATARNRTLLTSDEERKLFKRIDIRLLPLLAVMYVVKTMDAANVSNARIMDRGTKHNIMTELGMSANDYNFVTVAYYIPYIVAEAPSNLLLKYFSPSVWQARVMVSWGIVLVCHAAVTNAGGLYTVRALLGLFEAGLWPGILLQLCYWYRPDEIAKRIVLVTVLGNFSAVFGGLLAFGFNGVNTAGLSSWKWLILTEGIFTTALGVVVYFYLPDFPGTVEWLTDKEKTFLEARLPSASPRSEESDFDWQEFKNTLKDYRLWLFVFVWAFYTIGPCRTTGLTFYQPTVIADLGFTTVGHAQLLTIPPAVFSCMLVLFFGWVVQTARIPTPSVPMFFMIAIEVCYVVEYTYPNIGGVYAATMLAGGFSTAWYNLMWPWRVQTISGATGSAFAIAFANSYGQIGGAVGAQLFNSKYAPKYTTSFAIAMGFVGLAIVTAGITWYFTGKVDVETRKIRRARIAAAKENKAVLDDVEVKDVRSDRV</sequence>
<feature type="transmembrane region" description="Helical" evidence="7">
    <location>
        <begin position="445"/>
        <end position="466"/>
    </location>
</feature>
<dbReference type="PANTHER" id="PTHR43791">
    <property type="entry name" value="PERMEASE-RELATED"/>
    <property type="match status" value="1"/>
</dbReference>
<comment type="subcellular location">
    <subcellularLocation>
        <location evidence="1">Membrane</location>
        <topology evidence="1">Multi-pass membrane protein</topology>
    </subcellularLocation>
</comment>
<feature type="transmembrane region" description="Helical" evidence="7">
    <location>
        <begin position="478"/>
        <end position="498"/>
    </location>
</feature>
<feature type="transmembrane region" description="Helical" evidence="7">
    <location>
        <begin position="126"/>
        <end position="148"/>
    </location>
</feature>
<dbReference type="AlphaFoldDB" id="A0A139IBZ6"/>
<evidence type="ECO:0000256" key="6">
    <source>
        <dbReference type="SAM" id="MobiDB-lite"/>
    </source>
</evidence>
<dbReference type="Proteomes" id="UP000073492">
    <property type="component" value="Unassembled WGS sequence"/>
</dbReference>
<reference evidence="8 9" key="1">
    <citation type="submission" date="2015-07" db="EMBL/GenBank/DDBJ databases">
        <title>Comparative genomics of the Sigatoka disease complex on banana suggests a link between parallel evolutionary changes in Pseudocercospora fijiensis and Pseudocercospora eumusae and increased virulence on the banana host.</title>
        <authorList>
            <person name="Chang T.-C."/>
            <person name="Salvucci A."/>
            <person name="Crous P.W."/>
            <person name="Stergiopoulos I."/>
        </authorList>
    </citation>
    <scope>NUCLEOTIDE SEQUENCE [LARGE SCALE GENOMIC DNA]</scope>
    <source>
        <strain evidence="8 9">CBS 116634</strain>
    </source>
</reference>
<evidence type="ECO:0000256" key="7">
    <source>
        <dbReference type="SAM" id="Phobius"/>
    </source>
</evidence>
<gene>
    <name evidence="8" type="ORF">AC579_3442</name>
</gene>